<accession>K2AEG8</accession>
<evidence type="ECO:0000313" key="5">
    <source>
        <dbReference type="EMBL" id="EKD66450.1"/>
    </source>
</evidence>
<name>K2AEG8_9BACT</name>
<sequence length="411" mass="47243">MFEYKTKKQKEFDNVNINGDVGDITEYTTALFNLAIELKASDIHIEPTRDYVLIRLRESGDFIYVDKIAHDEYAKLLSRLKIMSSLRIDEKQKPQDWKIALNLPQDMFVDIRVSTIPVVNWEKVVMRVLVQDFSLIDMEKLNFLDVNLAKIKESLKSKYGMILIAGPTGSGKSTTLFGMLKSFNPLDFNITTLEDPVEYNMPYVNQTQIKKDIGFGFAEGLRSLVRQDPDIIMVWEIRDKETAMLAIEAALTGHLVLSTIHTNSAAGTIQRLINMWIEPFLISSALKLVVSQRLVKRLCEKCKADYKIKDEVIIKKVWSYLNNVLDEKVEDITFNKWAWCSVCGNTWYKWRIWIQEVLVMDDSLDALILNKASVHDIEEKAKELGMLTIMQDGFIKAATKQTTVDEILKLI</sequence>
<dbReference type="InterPro" id="IPR027417">
    <property type="entry name" value="P-loop_NTPase"/>
</dbReference>
<dbReference type="GO" id="GO:0005524">
    <property type="term" value="F:ATP binding"/>
    <property type="evidence" value="ECO:0007669"/>
    <property type="project" value="UniProtKB-KW"/>
</dbReference>
<evidence type="ECO:0000256" key="3">
    <source>
        <dbReference type="ARBA" id="ARBA00022840"/>
    </source>
</evidence>
<dbReference type="CDD" id="cd01129">
    <property type="entry name" value="PulE-GspE-like"/>
    <property type="match status" value="1"/>
</dbReference>
<feature type="domain" description="Bacterial type II secretion system protein E" evidence="4">
    <location>
        <begin position="22"/>
        <end position="408"/>
    </location>
</feature>
<dbReference type="GO" id="GO:0005886">
    <property type="term" value="C:plasma membrane"/>
    <property type="evidence" value="ECO:0007669"/>
    <property type="project" value="TreeGrafter"/>
</dbReference>
<dbReference type="Gene3D" id="3.30.450.90">
    <property type="match status" value="1"/>
</dbReference>
<protein>
    <recommendedName>
        <fullName evidence="4">Bacterial type II secretion system protein E domain-containing protein</fullName>
    </recommendedName>
</protein>
<gene>
    <name evidence="5" type="ORF">ACD_49C00041G0002</name>
</gene>
<comment type="caution">
    <text evidence="5">The sequence shown here is derived from an EMBL/GenBank/DDBJ whole genome shotgun (WGS) entry which is preliminary data.</text>
</comment>
<dbReference type="Gene3D" id="3.40.50.300">
    <property type="entry name" value="P-loop containing nucleotide triphosphate hydrolases"/>
    <property type="match status" value="1"/>
</dbReference>
<evidence type="ECO:0000256" key="1">
    <source>
        <dbReference type="ARBA" id="ARBA00006611"/>
    </source>
</evidence>
<dbReference type="PANTHER" id="PTHR30258:SF1">
    <property type="entry name" value="PROTEIN TRANSPORT PROTEIN HOFB HOMOLOG"/>
    <property type="match status" value="1"/>
</dbReference>
<keyword evidence="3" id="KW-0067">ATP-binding</keyword>
<dbReference type="InterPro" id="IPR001482">
    <property type="entry name" value="T2SS/T4SS_dom"/>
</dbReference>
<keyword evidence="2" id="KW-0547">Nucleotide-binding</keyword>
<dbReference type="GO" id="GO:0016887">
    <property type="term" value="F:ATP hydrolysis activity"/>
    <property type="evidence" value="ECO:0007669"/>
    <property type="project" value="TreeGrafter"/>
</dbReference>
<evidence type="ECO:0000256" key="2">
    <source>
        <dbReference type="ARBA" id="ARBA00022741"/>
    </source>
</evidence>
<dbReference type="EMBL" id="AMFJ01021627">
    <property type="protein sequence ID" value="EKD66450.1"/>
    <property type="molecule type" value="Genomic_DNA"/>
</dbReference>
<comment type="similarity">
    <text evidence="1">Belongs to the GSP E family.</text>
</comment>
<evidence type="ECO:0000259" key="4">
    <source>
        <dbReference type="Pfam" id="PF00437"/>
    </source>
</evidence>
<proteinExistence type="inferred from homology"/>
<dbReference type="AlphaFoldDB" id="K2AEG8"/>
<organism evidence="5">
    <name type="scientific">uncultured bacterium</name>
    <name type="common">gcode 4</name>
    <dbReference type="NCBI Taxonomy" id="1234023"/>
    <lineage>
        <taxon>Bacteria</taxon>
        <taxon>environmental samples</taxon>
    </lineage>
</organism>
<dbReference type="Pfam" id="PF00437">
    <property type="entry name" value="T2SSE"/>
    <property type="match status" value="1"/>
</dbReference>
<reference evidence="5" key="1">
    <citation type="journal article" date="2012" name="Science">
        <title>Fermentation, hydrogen, and sulfur metabolism in multiple uncultivated bacterial phyla.</title>
        <authorList>
            <person name="Wrighton K.C."/>
            <person name="Thomas B.C."/>
            <person name="Sharon I."/>
            <person name="Miller C.S."/>
            <person name="Castelle C.J."/>
            <person name="VerBerkmoes N.C."/>
            <person name="Wilkins M.J."/>
            <person name="Hettich R.L."/>
            <person name="Lipton M.S."/>
            <person name="Williams K.H."/>
            <person name="Long P.E."/>
            <person name="Banfield J.F."/>
        </authorList>
    </citation>
    <scope>NUCLEOTIDE SEQUENCE [LARGE SCALE GENOMIC DNA]</scope>
</reference>
<dbReference type="PANTHER" id="PTHR30258">
    <property type="entry name" value="TYPE II SECRETION SYSTEM PROTEIN GSPE-RELATED"/>
    <property type="match status" value="1"/>
</dbReference>
<dbReference type="SUPFAM" id="SSF52540">
    <property type="entry name" value="P-loop containing nucleoside triphosphate hydrolases"/>
    <property type="match status" value="1"/>
</dbReference>